<reference evidence="6 7" key="2">
    <citation type="submission" date="2016-08" db="EMBL/GenBank/DDBJ databases">
        <title>Pervasive Adenine N6-methylation of Active Genes in Fungi.</title>
        <authorList>
            <consortium name="DOE Joint Genome Institute"/>
            <person name="Mondo S.J."/>
            <person name="Dannebaum R.O."/>
            <person name="Kuo R.C."/>
            <person name="Labutti K."/>
            <person name="Haridas S."/>
            <person name="Kuo A."/>
            <person name="Salamov A."/>
            <person name="Ahrendt S.R."/>
            <person name="Lipzen A."/>
            <person name="Sullivan W."/>
            <person name="Andreopoulos W.B."/>
            <person name="Clum A."/>
            <person name="Lindquist E."/>
            <person name="Daum C."/>
            <person name="Ramamoorthy G.K."/>
            <person name="Gryganskyi A."/>
            <person name="Culley D."/>
            <person name="Magnuson J.K."/>
            <person name="James T.Y."/>
            <person name="O'Malley M.A."/>
            <person name="Stajich J.E."/>
            <person name="Spatafora J.W."/>
            <person name="Visel A."/>
            <person name="Grigoriev I.V."/>
        </authorList>
    </citation>
    <scope>NUCLEOTIDE SEQUENCE [LARGE SCALE GENOMIC DNA]</scope>
    <source>
        <strain evidence="7">finn</strain>
    </source>
</reference>
<dbReference type="STRING" id="1754191.A0A1Y1VKY0"/>
<dbReference type="Proteomes" id="UP000193719">
    <property type="component" value="Unassembled WGS sequence"/>
</dbReference>
<comment type="caution">
    <text evidence="6">The sequence shown here is derived from an EMBL/GenBank/DDBJ whole genome shotgun (WGS) entry which is preliminary data.</text>
</comment>
<reference evidence="6 7" key="1">
    <citation type="submission" date="2016-08" db="EMBL/GenBank/DDBJ databases">
        <title>Genomes of anaerobic fungi encode conserved fungal cellulosomes for biomass hydrolysis.</title>
        <authorList>
            <consortium name="DOE Joint Genome Institute"/>
            <person name="Haitjema C.H."/>
            <person name="Gilmore S.P."/>
            <person name="Henske J.K."/>
            <person name="Solomon K.V."/>
            <person name="De Groot R."/>
            <person name="Kuo A."/>
            <person name="Mondo S.J."/>
            <person name="Salamov A.A."/>
            <person name="Labutti K."/>
            <person name="Zhao Z."/>
            <person name="Chiniquy J."/>
            <person name="Barry K."/>
            <person name="Brewer H.M."/>
            <person name="Purvine S.O."/>
            <person name="Wright A.T."/>
            <person name="Boxma B."/>
            <person name="Van Alen T."/>
            <person name="Hackstein J.H."/>
            <person name="Baker S.E."/>
            <person name="Grigoriev I.V."/>
            <person name="O'Malley M.A."/>
        </authorList>
    </citation>
    <scope>NUCLEOTIDE SEQUENCE [LARGE SCALE GENOMIC DNA]</scope>
    <source>
        <strain evidence="7">finn</strain>
    </source>
</reference>
<keyword evidence="4" id="KW-1133">Transmembrane helix</keyword>
<sequence>MVLTFFSLRRRNIFRNFRKIFLLICILIIIISLKLLLSNNGNKGIMSFYNLDPKKYISNDETVEKYSVNDYDDIMIGLDEVNDLDTLSDENYNYVKKQLLEETKRMIDMEPLYYDKLTRSVDHLELEFLLQYARDVESGKRGSELEQEWQWAKDISIVYTWINGTDDALMERKSKYNGGIKKADNRDRCIDELRYSLRSLYKYLPWHKGTIYIVTPGQTPVWLDTNNPRIKVIDQEDILPKQTKNGTLVNPTFNSFAIEWFLDRIPGVSEQFIQLNDEYFFRRPVHPAFFFFGGGEGYINNKKVKEYRIRKSKKNKNNNKDYLINMKKRQSQNEEEEEEEEEEEHYVHGVKIDKDIQELVAEELKKVNSKEKRSEFIGKRNPINVEEDDEEGEVDDDIEAIDDDDNENYIPDSKQDTEENARREREQNRIKFFKDKGYHLDSKNNKNDNIDDGENPDDENEYQNNEEEYVEGEMPDNEDEGIGIISKNKQSEKVVLMNEDFKYKEDGSISIFRTENIPTRKPYINKYIYPNAAKYYRFPNVYLSDKFITLSFEKSRSTFNNKNARWIDKFYGSMAMTNGVIAEDLEQSTLVNMLEHSPYVYYRDLFEMARQRYAQYVDLVVGHRFRTAMDFVPPYAQSMYLRLHASQPGFEEKFDQFYDSVYIHDIRGDDDSANYKRKRSILKYGFHIVDFNIKNLMIRFGAVYDDIKRNNKFFKEIIKHKTLIFFNLNDDYNIPEAAEQFSHFMQILYPEPSIFEREGY</sequence>
<dbReference type="AlphaFoldDB" id="A0A1Y1VKY0"/>
<dbReference type="EMBL" id="MCFH01000004">
    <property type="protein sequence ID" value="ORX58418.1"/>
    <property type="molecule type" value="Genomic_DNA"/>
</dbReference>
<keyword evidence="4" id="KW-0472">Membrane</keyword>
<evidence type="ECO:0000256" key="1">
    <source>
        <dbReference type="ARBA" id="ARBA00007583"/>
    </source>
</evidence>
<dbReference type="PANTHER" id="PTHR24045:SF0">
    <property type="entry name" value="N-ACETYLGLUCOSAMINE-1-PHOSPHOTRANSFERASE SUBUNITS ALPHA_BETA"/>
    <property type="match status" value="1"/>
</dbReference>
<evidence type="ECO:0000256" key="2">
    <source>
        <dbReference type="ARBA" id="ARBA00022679"/>
    </source>
</evidence>
<feature type="compositionally biased region" description="Acidic residues" evidence="3">
    <location>
        <begin position="333"/>
        <end position="344"/>
    </location>
</feature>
<dbReference type="InterPro" id="IPR021520">
    <property type="entry name" value="Stealth_CR2"/>
</dbReference>
<name>A0A1Y1VKY0_9FUNG</name>
<keyword evidence="4" id="KW-0812">Transmembrane</keyword>
<organism evidence="6 7">
    <name type="scientific">Piromyces finnis</name>
    <dbReference type="NCBI Taxonomy" id="1754191"/>
    <lineage>
        <taxon>Eukaryota</taxon>
        <taxon>Fungi</taxon>
        <taxon>Fungi incertae sedis</taxon>
        <taxon>Chytridiomycota</taxon>
        <taxon>Chytridiomycota incertae sedis</taxon>
        <taxon>Neocallimastigomycetes</taxon>
        <taxon>Neocallimastigales</taxon>
        <taxon>Neocallimastigaceae</taxon>
        <taxon>Piromyces</taxon>
    </lineage>
</organism>
<evidence type="ECO:0000256" key="4">
    <source>
        <dbReference type="SAM" id="Phobius"/>
    </source>
</evidence>
<dbReference type="InterPro" id="IPR047141">
    <property type="entry name" value="Stealth"/>
</dbReference>
<feature type="compositionally biased region" description="Acidic residues" evidence="3">
    <location>
        <begin position="385"/>
        <end position="407"/>
    </location>
</feature>
<dbReference type="Pfam" id="PF11380">
    <property type="entry name" value="Stealth_CR2"/>
    <property type="match status" value="1"/>
</dbReference>
<evidence type="ECO:0000256" key="3">
    <source>
        <dbReference type="SAM" id="MobiDB-lite"/>
    </source>
</evidence>
<evidence type="ECO:0000313" key="6">
    <source>
        <dbReference type="EMBL" id="ORX58418.1"/>
    </source>
</evidence>
<protein>
    <recommendedName>
        <fullName evidence="5">Stealth protein CR2 conserved region 2 domain-containing protein</fullName>
    </recommendedName>
</protein>
<keyword evidence="7" id="KW-1185">Reference proteome</keyword>
<dbReference type="GO" id="GO:0005794">
    <property type="term" value="C:Golgi apparatus"/>
    <property type="evidence" value="ECO:0007669"/>
    <property type="project" value="TreeGrafter"/>
</dbReference>
<comment type="similarity">
    <text evidence="1">Belongs to the stealth family.</text>
</comment>
<feature type="region of interest" description="Disordered" evidence="3">
    <location>
        <begin position="319"/>
        <end position="347"/>
    </location>
</feature>
<dbReference type="GO" id="GO:0016772">
    <property type="term" value="F:transferase activity, transferring phosphorus-containing groups"/>
    <property type="evidence" value="ECO:0007669"/>
    <property type="project" value="InterPro"/>
</dbReference>
<feature type="transmembrane region" description="Helical" evidence="4">
    <location>
        <begin position="20"/>
        <end position="37"/>
    </location>
</feature>
<keyword evidence="2" id="KW-0808">Transferase</keyword>
<accession>A0A1Y1VKY0</accession>
<dbReference type="OrthoDB" id="263283at2759"/>
<feature type="region of interest" description="Disordered" evidence="3">
    <location>
        <begin position="379"/>
        <end position="478"/>
    </location>
</feature>
<feature type="compositionally biased region" description="Basic and acidic residues" evidence="3">
    <location>
        <begin position="413"/>
        <end position="449"/>
    </location>
</feature>
<dbReference type="PANTHER" id="PTHR24045">
    <property type="match status" value="1"/>
</dbReference>
<evidence type="ECO:0000313" key="7">
    <source>
        <dbReference type="Proteomes" id="UP000193719"/>
    </source>
</evidence>
<proteinExistence type="inferred from homology"/>
<gene>
    <name evidence="6" type="ORF">BCR36DRAFT_317719</name>
</gene>
<feature type="compositionally biased region" description="Acidic residues" evidence="3">
    <location>
        <begin position="450"/>
        <end position="478"/>
    </location>
</feature>
<feature type="domain" description="Stealth protein CR2 conserved region 2" evidence="5">
    <location>
        <begin position="187"/>
        <end position="292"/>
    </location>
</feature>
<evidence type="ECO:0000259" key="5">
    <source>
        <dbReference type="Pfam" id="PF11380"/>
    </source>
</evidence>